<proteinExistence type="inferred from homology"/>
<dbReference type="Gene3D" id="3.30.200.20">
    <property type="entry name" value="Phosphorylase Kinase, domain 1"/>
    <property type="match status" value="1"/>
</dbReference>
<dbReference type="Gene3D" id="1.20.1270.240">
    <property type="match status" value="1"/>
</dbReference>
<dbReference type="Pfam" id="PF03881">
    <property type="entry name" value="Fructosamin_kin"/>
    <property type="match status" value="1"/>
</dbReference>
<reference evidence="3 5" key="2">
    <citation type="submission" date="2020-02" db="EMBL/GenBank/DDBJ databases">
        <title>Genome sequence of Parvularcula flava strain NH6-79.</title>
        <authorList>
            <person name="Abdul Karim M.H."/>
            <person name="Lam M.Q."/>
            <person name="Chen S.J."/>
            <person name="Yahya A."/>
            <person name="Shahir S."/>
            <person name="Shamsir M.S."/>
            <person name="Chong C.S."/>
        </authorList>
    </citation>
    <scope>NUCLEOTIDE SEQUENCE [LARGE SCALE GENOMIC DNA]</scope>
    <source>
        <strain evidence="3 5">NH6-79</strain>
    </source>
</reference>
<dbReference type="PANTHER" id="PTHR12149">
    <property type="entry name" value="FRUCTOSAMINE 3 KINASE-RELATED PROTEIN"/>
    <property type="match status" value="1"/>
</dbReference>
<dbReference type="EMBL" id="VCJR02000001">
    <property type="protein sequence ID" value="NHK26889.1"/>
    <property type="molecule type" value="Genomic_DNA"/>
</dbReference>
<protein>
    <submittedName>
        <fullName evidence="2">Aminoglycoside phosphotransferase</fullName>
    </submittedName>
    <submittedName>
        <fullName evidence="3">Fructosamine kinase family protein</fullName>
    </submittedName>
</protein>
<evidence type="ECO:0000313" key="4">
    <source>
        <dbReference type="Proteomes" id="UP000621856"/>
    </source>
</evidence>
<reference evidence="2" key="3">
    <citation type="submission" date="2020-09" db="EMBL/GenBank/DDBJ databases">
        <authorList>
            <person name="Sun Q."/>
            <person name="Zhou Y."/>
        </authorList>
    </citation>
    <scope>NUCLEOTIDE SEQUENCE</scope>
    <source>
        <strain evidence="2">CGMCC 1.14984</strain>
    </source>
</reference>
<accession>A0A8J3EP26</accession>
<dbReference type="InterPro" id="IPR011009">
    <property type="entry name" value="Kinase-like_dom_sf"/>
</dbReference>
<keyword evidence="3" id="KW-0808">Transferase</keyword>
<evidence type="ECO:0000256" key="1">
    <source>
        <dbReference type="ARBA" id="ARBA00009460"/>
    </source>
</evidence>
<sequence length="281" mass="31025">MDYQPFVDDRIISTESLGAGTSGSGTTLIRLSLEGGGDLVAKEATGKFSGLDLEGWMLGYLAEHADFPVPAVYHAEDRLLIMDYLPSGGLMSASCEEEVADAVAALHRVKAEQYGLERDTVIGPLPQPNAESDDWRAFFAEHRLLHMGRKALEEGRMDQGVLIRLERVCARLDDLIPDPAPPTLIHGDLWGGNVLCGSDGLSGFIDPAIYYADPEIELAFMTLFGTVGDRFFRRYGAHHAIRPGFFEIRRDLYNLYPLLVHVRLFGGGYLGQVQSILRRLT</sequence>
<organism evidence="2 4">
    <name type="scientific">Aquisalinus luteolus</name>
    <dbReference type="NCBI Taxonomy" id="1566827"/>
    <lineage>
        <taxon>Bacteria</taxon>
        <taxon>Pseudomonadati</taxon>
        <taxon>Pseudomonadota</taxon>
        <taxon>Alphaproteobacteria</taxon>
        <taxon>Parvularculales</taxon>
        <taxon>Parvularculaceae</taxon>
        <taxon>Aquisalinus</taxon>
    </lineage>
</organism>
<comment type="caution">
    <text evidence="2">The sequence shown here is derived from an EMBL/GenBank/DDBJ whole genome shotgun (WGS) entry which is preliminary data.</text>
</comment>
<dbReference type="InterPro" id="IPR016477">
    <property type="entry name" value="Fructo-/Ketosamine-3-kinase"/>
</dbReference>
<keyword evidence="5" id="KW-1185">Reference proteome</keyword>
<dbReference type="SUPFAM" id="SSF56112">
    <property type="entry name" value="Protein kinase-like (PK-like)"/>
    <property type="match status" value="1"/>
</dbReference>
<dbReference type="Proteomes" id="UP000818603">
    <property type="component" value="Unassembled WGS sequence"/>
</dbReference>
<dbReference type="Proteomes" id="UP000621856">
    <property type="component" value="Unassembled WGS sequence"/>
</dbReference>
<dbReference type="AlphaFoldDB" id="A0A8J3EP26"/>
<dbReference type="Gene3D" id="1.10.510.10">
    <property type="entry name" value="Transferase(Phosphotransferase) domain 1"/>
    <property type="match status" value="1"/>
</dbReference>
<keyword evidence="3" id="KW-0418">Kinase</keyword>
<gene>
    <name evidence="3" type="ORF">FF098_003075</name>
    <name evidence="2" type="ORF">GCM10011355_06230</name>
</gene>
<dbReference type="EMBL" id="BMGZ01000001">
    <property type="protein sequence ID" value="GGH93722.1"/>
    <property type="molecule type" value="Genomic_DNA"/>
</dbReference>
<dbReference type="PANTHER" id="PTHR12149:SF8">
    <property type="entry name" value="PROTEIN-RIBULOSAMINE 3-KINASE"/>
    <property type="match status" value="1"/>
</dbReference>
<comment type="similarity">
    <text evidence="1">Belongs to the fructosamine kinase family.</text>
</comment>
<evidence type="ECO:0000313" key="2">
    <source>
        <dbReference type="EMBL" id="GGH93722.1"/>
    </source>
</evidence>
<dbReference type="GO" id="GO:0016301">
    <property type="term" value="F:kinase activity"/>
    <property type="evidence" value="ECO:0007669"/>
    <property type="project" value="UniProtKB-KW"/>
</dbReference>
<name>A0A8J3EP26_9PROT</name>
<evidence type="ECO:0000313" key="5">
    <source>
        <dbReference type="Proteomes" id="UP000818603"/>
    </source>
</evidence>
<dbReference type="RefSeq" id="WP_155137208.1">
    <property type="nucleotide sequence ID" value="NZ_BMGZ01000001.1"/>
</dbReference>
<evidence type="ECO:0000313" key="3">
    <source>
        <dbReference type="EMBL" id="NHK26889.1"/>
    </source>
</evidence>
<reference evidence="2" key="1">
    <citation type="journal article" date="2014" name="Int. J. Syst. Evol. Microbiol.">
        <title>Complete genome sequence of Corynebacterium casei LMG S-19264T (=DSM 44701T), isolated from a smear-ripened cheese.</title>
        <authorList>
            <consortium name="US DOE Joint Genome Institute (JGI-PGF)"/>
            <person name="Walter F."/>
            <person name="Albersmeier A."/>
            <person name="Kalinowski J."/>
            <person name="Ruckert C."/>
        </authorList>
    </citation>
    <scope>NUCLEOTIDE SEQUENCE</scope>
    <source>
        <strain evidence="2">CGMCC 1.14984</strain>
    </source>
</reference>